<keyword evidence="1" id="KW-1133">Transmembrane helix</keyword>
<organism evidence="2 3">
    <name type="scientific">Candidatus Nomurabacteria bacterium RIFCSPLOWO2_02_FULL_40_10</name>
    <dbReference type="NCBI Taxonomy" id="1801786"/>
    <lineage>
        <taxon>Bacteria</taxon>
        <taxon>Candidatus Nomuraibacteriota</taxon>
    </lineage>
</organism>
<feature type="transmembrane region" description="Helical" evidence="1">
    <location>
        <begin position="77"/>
        <end position="99"/>
    </location>
</feature>
<feature type="transmembrane region" description="Helical" evidence="1">
    <location>
        <begin position="106"/>
        <end position="121"/>
    </location>
</feature>
<sequence>MEEDNYKQEDGQNFQNLKLNNTDIISEEEGYSALEIAAKVFFFLWLISNLSVLLLFFNSTTFESEMIFNVYSILTGIVNWITLKGLVPFVLSLLCVVKFNKSHRKRIFYISFIVIIVVFSIL</sequence>
<feature type="transmembrane region" description="Helical" evidence="1">
    <location>
        <begin position="36"/>
        <end position="57"/>
    </location>
</feature>
<dbReference type="Proteomes" id="UP000176479">
    <property type="component" value="Unassembled WGS sequence"/>
</dbReference>
<gene>
    <name evidence="2" type="ORF">A3H53_03310</name>
</gene>
<evidence type="ECO:0000313" key="3">
    <source>
        <dbReference type="Proteomes" id="UP000176479"/>
    </source>
</evidence>
<name>A0A1F6XVK2_9BACT</name>
<evidence type="ECO:0000256" key="1">
    <source>
        <dbReference type="SAM" id="Phobius"/>
    </source>
</evidence>
<comment type="caution">
    <text evidence="2">The sequence shown here is derived from an EMBL/GenBank/DDBJ whole genome shotgun (WGS) entry which is preliminary data.</text>
</comment>
<protein>
    <submittedName>
        <fullName evidence="2">Uncharacterized protein</fullName>
    </submittedName>
</protein>
<dbReference type="AlphaFoldDB" id="A0A1F6XVK2"/>
<accession>A0A1F6XVK2</accession>
<dbReference type="EMBL" id="MFVK01000040">
    <property type="protein sequence ID" value="OGI98161.1"/>
    <property type="molecule type" value="Genomic_DNA"/>
</dbReference>
<evidence type="ECO:0000313" key="2">
    <source>
        <dbReference type="EMBL" id="OGI98161.1"/>
    </source>
</evidence>
<reference evidence="2 3" key="1">
    <citation type="journal article" date="2016" name="Nat. Commun.">
        <title>Thousands of microbial genomes shed light on interconnected biogeochemical processes in an aquifer system.</title>
        <authorList>
            <person name="Anantharaman K."/>
            <person name="Brown C.T."/>
            <person name="Hug L.A."/>
            <person name="Sharon I."/>
            <person name="Castelle C.J."/>
            <person name="Probst A.J."/>
            <person name="Thomas B.C."/>
            <person name="Singh A."/>
            <person name="Wilkins M.J."/>
            <person name="Karaoz U."/>
            <person name="Brodie E.L."/>
            <person name="Williams K.H."/>
            <person name="Hubbard S.S."/>
            <person name="Banfield J.F."/>
        </authorList>
    </citation>
    <scope>NUCLEOTIDE SEQUENCE [LARGE SCALE GENOMIC DNA]</scope>
</reference>
<keyword evidence="1" id="KW-0812">Transmembrane</keyword>
<proteinExistence type="predicted"/>
<keyword evidence="1" id="KW-0472">Membrane</keyword>